<feature type="domain" description="Rhodanese" evidence="1">
    <location>
        <begin position="70"/>
        <end position="144"/>
    </location>
</feature>
<dbReference type="PROSITE" id="PS50206">
    <property type="entry name" value="RHODANESE_3"/>
    <property type="match status" value="1"/>
</dbReference>
<dbReference type="Pfam" id="PF00581">
    <property type="entry name" value="Rhodanese"/>
    <property type="match status" value="1"/>
</dbReference>
<dbReference type="AlphaFoldDB" id="A0A511RL89"/>
<sequence length="147" mass="15873">MNRWAVAALVLGVLALAVWVVAGRNTGAAALPEVPAGGYAEISVSTLGKLLETPKEERGFVLLNVHVPYAGEIPGTDLLLPYNRLPEFADRLPQDKTTPIVLYCRSGAMSRMAAKTLVQMGYTRVYDVPGGMNAWRTSGGNLVFKKR</sequence>
<dbReference type="OrthoDB" id="9800872at2"/>
<gene>
    <name evidence="2" type="ORF">ODE01S_18440</name>
</gene>
<proteinExistence type="predicted"/>
<organism evidence="2 3">
    <name type="scientific">Oceanithermus desulfurans NBRC 100063</name>
    <dbReference type="NCBI Taxonomy" id="1227550"/>
    <lineage>
        <taxon>Bacteria</taxon>
        <taxon>Thermotogati</taxon>
        <taxon>Deinococcota</taxon>
        <taxon>Deinococci</taxon>
        <taxon>Thermales</taxon>
        <taxon>Thermaceae</taxon>
        <taxon>Oceanithermus</taxon>
    </lineage>
</organism>
<dbReference type="EMBL" id="BJXN01000013">
    <property type="protein sequence ID" value="GEM90410.1"/>
    <property type="molecule type" value="Genomic_DNA"/>
</dbReference>
<dbReference type="CDD" id="cd00158">
    <property type="entry name" value="RHOD"/>
    <property type="match status" value="1"/>
</dbReference>
<dbReference type="InterPro" id="IPR036873">
    <property type="entry name" value="Rhodanese-like_dom_sf"/>
</dbReference>
<evidence type="ECO:0000313" key="3">
    <source>
        <dbReference type="Proteomes" id="UP000321827"/>
    </source>
</evidence>
<protein>
    <recommendedName>
        <fullName evidence="1">Rhodanese domain-containing protein</fullName>
    </recommendedName>
</protein>
<evidence type="ECO:0000259" key="1">
    <source>
        <dbReference type="PROSITE" id="PS50206"/>
    </source>
</evidence>
<dbReference type="Gene3D" id="3.40.250.10">
    <property type="entry name" value="Rhodanese-like domain"/>
    <property type="match status" value="1"/>
</dbReference>
<accession>A0A511RL89</accession>
<dbReference type="GO" id="GO:0004792">
    <property type="term" value="F:thiosulfate-cyanide sulfurtransferase activity"/>
    <property type="evidence" value="ECO:0007669"/>
    <property type="project" value="TreeGrafter"/>
</dbReference>
<dbReference type="RefSeq" id="WP_147148117.1">
    <property type="nucleotide sequence ID" value="NZ_BJXN01000013.1"/>
</dbReference>
<dbReference type="Proteomes" id="UP000321827">
    <property type="component" value="Unassembled WGS sequence"/>
</dbReference>
<dbReference type="SUPFAM" id="SSF52821">
    <property type="entry name" value="Rhodanese/Cell cycle control phosphatase"/>
    <property type="match status" value="1"/>
</dbReference>
<comment type="caution">
    <text evidence="2">The sequence shown here is derived from an EMBL/GenBank/DDBJ whole genome shotgun (WGS) entry which is preliminary data.</text>
</comment>
<evidence type="ECO:0000313" key="2">
    <source>
        <dbReference type="EMBL" id="GEM90410.1"/>
    </source>
</evidence>
<name>A0A511RL89_9DEIN</name>
<dbReference type="InterPro" id="IPR001763">
    <property type="entry name" value="Rhodanese-like_dom"/>
</dbReference>
<dbReference type="SMART" id="SM00450">
    <property type="entry name" value="RHOD"/>
    <property type="match status" value="1"/>
</dbReference>
<dbReference type="PANTHER" id="PTHR44086">
    <property type="entry name" value="THIOSULFATE SULFURTRANSFERASE RDL2, MITOCHONDRIAL-RELATED"/>
    <property type="match status" value="1"/>
</dbReference>
<dbReference type="PANTHER" id="PTHR44086:SF13">
    <property type="entry name" value="THIOSULFATE SULFURTRANSFERASE PSPE"/>
    <property type="match status" value="1"/>
</dbReference>
<reference evidence="2 3" key="1">
    <citation type="submission" date="2019-07" db="EMBL/GenBank/DDBJ databases">
        <title>Whole genome shotgun sequence of Oceanithermus desulfurans NBRC 100063.</title>
        <authorList>
            <person name="Hosoyama A."/>
            <person name="Uohara A."/>
            <person name="Ohji S."/>
            <person name="Ichikawa N."/>
        </authorList>
    </citation>
    <scope>NUCLEOTIDE SEQUENCE [LARGE SCALE GENOMIC DNA]</scope>
    <source>
        <strain evidence="2 3">NBRC 100063</strain>
    </source>
</reference>